<evidence type="ECO:0000313" key="3">
    <source>
        <dbReference type="EMBL" id="VDK58519.1"/>
    </source>
</evidence>
<sequence length="270" mass="30573">MYVIYGGRLENVFDSQVLDSYLMTFFTSEKVTGRSGQSLARGVELPVLDNIRDYQKFITTAVPAEDDPVLFGLPVNIKFSWELTEAENTIARIRSAVTTGAGNDRNSWAESCTPILHLWKRLCQGSDLHSRQVPISKESSDPIAEVISLEYIHAIRLVQKLHASLTMVSKSIRGTVTPDKITLEVINSLQLHQTPDHWRDLWLGPKEPAEFLSTLIYKAKSVQELVLRSEQGNFLKTPLNFSQLFRPGRLLNALRQVTARYDENYILLKA</sequence>
<dbReference type="GO" id="GO:0051959">
    <property type="term" value="F:dynein light intermediate chain binding"/>
    <property type="evidence" value="ECO:0007669"/>
    <property type="project" value="InterPro"/>
</dbReference>
<keyword evidence="4" id="KW-1185">Reference proteome</keyword>
<accession>A0A3P6RDB9</accession>
<dbReference type="Pfam" id="PF18199">
    <property type="entry name" value="Dynein_C"/>
    <property type="match status" value="1"/>
</dbReference>
<dbReference type="Pfam" id="PF18198">
    <property type="entry name" value="AAA_lid_11"/>
    <property type="match status" value="1"/>
</dbReference>
<dbReference type="PANTHER" id="PTHR45703">
    <property type="entry name" value="DYNEIN HEAVY CHAIN"/>
    <property type="match status" value="1"/>
</dbReference>
<dbReference type="Gene3D" id="1.10.8.720">
    <property type="entry name" value="Region D6 of dynein motor"/>
    <property type="match status" value="1"/>
</dbReference>
<dbReference type="GO" id="GO:0030286">
    <property type="term" value="C:dynein complex"/>
    <property type="evidence" value="ECO:0007669"/>
    <property type="project" value="InterPro"/>
</dbReference>
<dbReference type="InterPro" id="IPR041658">
    <property type="entry name" value="AAA_lid_11"/>
</dbReference>
<dbReference type="Gene3D" id="1.20.1270.280">
    <property type="match status" value="1"/>
</dbReference>
<reference evidence="3 4" key="1">
    <citation type="submission" date="2018-11" db="EMBL/GenBank/DDBJ databases">
        <authorList>
            <consortium name="Pathogen Informatics"/>
        </authorList>
    </citation>
    <scope>NUCLEOTIDE SEQUENCE [LARGE SCALE GENOMIC DNA]</scope>
</reference>
<dbReference type="AlphaFoldDB" id="A0A3P6RDB9"/>
<protein>
    <recommendedName>
        <fullName evidence="5">Dynein heavy chain C-terminal domain-containing protein</fullName>
    </recommendedName>
</protein>
<dbReference type="GO" id="GO:0007018">
    <property type="term" value="P:microtubule-based movement"/>
    <property type="evidence" value="ECO:0007669"/>
    <property type="project" value="InterPro"/>
</dbReference>
<evidence type="ECO:0000259" key="2">
    <source>
        <dbReference type="Pfam" id="PF18199"/>
    </source>
</evidence>
<proteinExistence type="predicted"/>
<dbReference type="EMBL" id="UYRV01011948">
    <property type="protein sequence ID" value="VDK58519.1"/>
    <property type="molecule type" value="Genomic_DNA"/>
</dbReference>
<organism evidence="3 4">
    <name type="scientific">Cylicostephanus goldi</name>
    <name type="common">Nematode worm</name>
    <dbReference type="NCBI Taxonomy" id="71465"/>
    <lineage>
        <taxon>Eukaryota</taxon>
        <taxon>Metazoa</taxon>
        <taxon>Ecdysozoa</taxon>
        <taxon>Nematoda</taxon>
        <taxon>Chromadorea</taxon>
        <taxon>Rhabditida</taxon>
        <taxon>Rhabditina</taxon>
        <taxon>Rhabditomorpha</taxon>
        <taxon>Strongyloidea</taxon>
        <taxon>Strongylidae</taxon>
        <taxon>Cylicostephanus</taxon>
    </lineage>
</organism>
<feature type="domain" description="Dynein heavy chain C-terminal" evidence="2">
    <location>
        <begin position="109"/>
        <end position="261"/>
    </location>
</feature>
<dbReference type="InterPro" id="IPR042219">
    <property type="entry name" value="AAA_lid_11_sf"/>
</dbReference>
<name>A0A3P6RDB9_CYLGO</name>
<dbReference type="OrthoDB" id="5593012at2759"/>
<evidence type="ECO:0000313" key="4">
    <source>
        <dbReference type="Proteomes" id="UP000271889"/>
    </source>
</evidence>
<dbReference type="InterPro" id="IPR041228">
    <property type="entry name" value="Dynein_C"/>
</dbReference>
<evidence type="ECO:0008006" key="5">
    <source>
        <dbReference type="Google" id="ProtNLM"/>
    </source>
</evidence>
<feature type="domain" description="Dynein heavy chain AAA lid" evidence="1">
    <location>
        <begin position="3"/>
        <end position="76"/>
    </location>
</feature>
<evidence type="ECO:0000259" key="1">
    <source>
        <dbReference type="Pfam" id="PF18198"/>
    </source>
</evidence>
<dbReference type="InterPro" id="IPR026983">
    <property type="entry name" value="DHC"/>
</dbReference>
<gene>
    <name evidence="3" type="ORF">CGOC_LOCUS4349</name>
</gene>
<dbReference type="PANTHER" id="PTHR45703:SF22">
    <property type="entry name" value="DYNEIN CYTOPLASMIC 2 HEAVY CHAIN 1"/>
    <property type="match status" value="1"/>
</dbReference>
<dbReference type="GO" id="GO:0045505">
    <property type="term" value="F:dynein intermediate chain binding"/>
    <property type="evidence" value="ECO:0007669"/>
    <property type="project" value="InterPro"/>
</dbReference>
<dbReference type="Proteomes" id="UP000271889">
    <property type="component" value="Unassembled WGS sequence"/>
</dbReference>